<name>A0ABW4IWT8_9ACTN</name>
<reference evidence="3" key="1">
    <citation type="journal article" date="2019" name="Int. J. Syst. Evol. Microbiol.">
        <title>The Global Catalogue of Microorganisms (GCM) 10K type strain sequencing project: providing services to taxonomists for standard genome sequencing and annotation.</title>
        <authorList>
            <consortium name="The Broad Institute Genomics Platform"/>
            <consortium name="The Broad Institute Genome Sequencing Center for Infectious Disease"/>
            <person name="Wu L."/>
            <person name="Ma J."/>
        </authorList>
    </citation>
    <scope>NUCLEOTIDE SEQUENCE [LARGE SCALE GENOMIC DNA]</scope>
    <source>
        <strain evidence="3">CGMCC 1.12470</strain>
    </source>
</reference>
<protein>
    <submittedName>
        <fullName evidence="2">Uncharacterized protein</fullName>
    </submittedName>
</protein>
<accession>A0ABW4IWT8</accession>
<organism evidence="2 3">
    <name type="scientific">Streptomyces caeni</name>
    <dbReference type="NCBI Taxonomy" id="2307231"/>
    <lineage>
        <taxon>Bacteria</taxon>
        <taxon>Bacillati</taxon>
        <taxon>Actinomycetota</taxon>
        <taxon>Actinomycetes</taxon>
        <taxon>Kitasatosporales</taxon>
        <taxon>Streptomycetaceae</taxon>
        <taxon>Streptomyces</taxon>
    </lineage>
</organism>
<dbReference type="Proteomes" id="UP001597261">
    <property type="component" value="Unassembled WGS sequence"/>
</dbReference>
<comment type="caution">
    <text evidence="2">The sequence shown here is derived from an EMBL/GenBank/DDBJ whole genome shotgun (WGS) entry which is preliminary data.</text>
</comment>
<keyword evidence="3" id="KW-1185">Reference proteome</keyword>
<proteinExistence type="predicted"/>
<dbReference type="EMBL" id="JBHUDX010000074">
    <property type="protein sequence ID" value="MFD1661383.1"/>
    <property type="molecule type" value="Genomic_DNA"/>
</dbReference>
<evidence type="ECO:0000313" key="2">
    <source>
        <dbReference type="EMBL" id="MFD1661383.1"/>
    </source>
</evidence>
<gene>
    <name evidence="2" type="ORF">ACFSL4_25065</name>
</gene>
<evidence type="ECO:0000313" key="3">
    <source>
        <dbReference type="Proteomes" id="UP001597261"/>
    </source>
</evidence>
<sequence>MKIFLGGVLDDAPSGGLCGVLAAGAVPLEKSSVLDAGEGDGKVPAPLPRTAEQDPENAVVRGQAV</sequence>
<evidence type="ECO:0000256" key="1">
    <source>
        <dbReference type="SAM" id="MobiDB-lite"/>
    </source>
</evidence>
<dbReference type="RefSeq" id="WP_381087228.1">
    <property type="nucleotide sequence ID" value="NZ_JBHUDX010000074.1"/>
</dbReference>
<feature type="region of interest" description="Disordered" evidence="1">
    <location>
        <begin position="35"/>
        <end position="65"/>
    </location>
</feature>